<evidence type="ECO:0000313" key="3">
    <source>
        <dbReference type="Proteomes" id="UP000054805"/>
    </source>
</evidence>
<dbReference type="Proteomes" id="UP000054805">
    <property type="component" value="Unassembled WGS sequence"/>
</dbReference>
<evidence type="ECO:0000313" key="2">
    <source>
        <dbReference type="EMBL" id="KRY96595.1"/>
    </source>
</evidence>
<sequence>MKRCCFCSNPEDIVTPKEKRHNAFKINLWLDIPYKRAK</sequence>
<name>A0A0V1GFM9_TRIPS</name>
<gene>
    <name evidence="1" type="ORF">T4B_575</name>
    <name evidence="2" type="ORF">T4C_3532</name>
</gene>
<proteinExistence type="predicted"/>
<dbReference type="AlphaFoldDB" id="A0A0V1GFM9"/>
<dbReference type="EMBL" id="JYDS01004936">
    <property type="protein sequence ID" value="KRY94780.1"/>
    <property type="molecule type" value="Genomic_DNA"/>
</dbReference>
<comment type="caution">
    <text evidence="2">The sequence shown here is derived from an EMBL/GenBank/DDBJ whole genome shotgun (WGS) entry which is preliminary data.</text>
</comment>
<keyword evidence="3" id="KW-1185">Reference proteome</keyword>
<reference evidence="3 4" key="1">
    <citation type="submission" date="2015-01" db="EMBL/GenBank/DDBJ databases">
        <title>Evolution of Trichinella species and genotypes.</title>
        <authorList>
            <person name="Korhonen P.K."/>
            <person name="Edoardo P."/>
            <person name="Giuseppe L.R."/>
            <person name="Gasser R.B."/>
        </authorList>
    </citation>
    <scope>NUCLEOTIDE SEQUENCE [LARGE SCALE GENOMIC DNA]</scope>
    <source>
        <strain evidence="2">ISS176</strain>
        <strain evidence="1">ISS588</strain>
    </source>
</reference>
<organism evidence="2 4">
    <name type="scientific">Trichinella pseudospiralis</name>
    <name type="common">Parasitic roundworm</name>
    <dbReference type="NCBI Taxonomy" id="6337"/>
    <lineage>
        <taxon>Eukaryota</taxon>
        <taxon>Metazoa</taxon>
        <taxon>Ecdysozoa</taxon>
        <taxon>Nematoda</taxon>
        <taxon>Enoplea</taxon>
        <taxon>Dorylaimia</taxon>
        <taxon>Trichinellida</taxon>
        <taxon>Trichinellidae</taxon>
        <taxon>Trichinella</taxon>
    </lineage>
</organism>
<dbReference type="EMBL" id="JYDV01003299">
    <property type="protein sequence ID" value="KRY96595.1"/>
    <property type="molecule type" value="Genomic_DNA"/>
</dbReference>
<evidence type="ECO:0000313" key="4">
    <source>
        <dbReference type="Proteomes" id="UP000054826"/>
    </source>
</evidence>
<protein>
    <submittedName>
        <fullName evidence="2">Uncharacterized protein</fullName>
    </submittedName>
</protein>
<accession>A0A0V1GFM9</accession>
<evidence type="ECO:0000313" key="1">
    <source>
        <dbReference type="EMBL" id="KRY94780.1"/>
    </source>
</evidence>
<dbReference type="Proteomes" id="UP000054826">
    <property type="component" value="Unassembled WGS sequence"/>
</dbReference>